<protein>
    <recommendedName>
        <fullName evidence="1">HNH nuclease domain-containing protein</fullName>
    </recommendedName>
</protein>
<dbReference type="AlphaFoldDB" id="A0ABC9ZLC2"/>
<comment type="caution">
    <text evidence="2">The sequence shown here is derived from an EMBL/GenBank/DDBJ whole genome shotgun (WGS) entry which is preliminary data.</text>
</comment>
<feature type="domain" description="HNH nuclease" evidence="1">
    <location>
        <begin position="248"/>
        <end position="300"/>
    </location>
</feature>
<dbReference type="CDD" id="cd00085">
    <property type="entry name" value="HNHc"/>
    <property type="match status" value="1"/>
</dbReference>
<dbReference type="EMBL" id="BJLD01000001">
    <property type="protein sequence ID" value="GEA42935.1"/>
    <property type="molecule type" value="Genomic_DNA"/>
</dbReference>
<evidence type="ECO:0000259" key="1">
    <source>
        <dbReference type="SMART" id="SM00507"/>
    </source>
</evidence>
<organism evidence="2 3">
    <name type="scientific">Corynebacterium striatum</name>
    <dbReference type="NCBI Taxonomy" id="43770"/>
    <lineage>
        <taxon>Bacteria</taxon>
        <taxon>Bacillati</taxon>
        <taxon>Actinomycetota</taxon>
        <taxon>Actinomycetes</taxon>
        <taxon>Mycobacteriales</taxon>
        <taxon>Corynebacteriaceae</taxon>
        <taxon>Corynebacterium</taxon>
    </lineage>
</organism>
<name>A0ABC9ZLC2_CORST</name>
<dbReference type="SMART" id="SM00507">
    <property type="entry name" value="HNHc"/>
    <property type="match status" value="1"/>
</dbReference>
<evidence type="ECO:0000313" key="3">
    <source>
        <dbReference type="Proteomes" id="UP000315234"/>
    </source>
</evidence>
<proteinExistence type="predicted"/>
<dbReference type="InterPro" id="IPR003615">
    <property type="entry name" value="HNH_nuc"/>
</dbReference>
<accession>A0ABC9ZLC2</accession>
<gene>
    <name evidence="2" type="ORF">Cst04h_11050</name>
</gene>
<reference evidence="2 3" key="1">
    <citation type="submission" date="2019-06" db="EMBL/GenBank/DDBJ databases">
        <title>Draft genome sequence of Corynebacterium striatum NBRC 15291.</title>
        <authorList>
            <person name="Miura T."/>
            <person name="Furukawa M."/>
            <person name="Shimamura M."/>
            <person name="Ohyama Y."/>
            <person name="Yamazoe A."/>
            <person name="Kawasaki H."/>
        </authorList>
    </citation>
    <scope>NUCLEOTIDE SEQUENCE [LARGE SCALE GENOMIC DNA]</scope>
    <source>
        <strain evidence="2 3">NBRC 15291</strain>
    </source>
</reference>
<dbReference type="Proteomes" id="UP000315234">
    <property type="component" value="Unassembled WGS sequence"/>
</dbReference>
<evidence type="ECO:0000313" key="2">
    <source>
        <dbReference type="EMBL" id="GEA42935.1"/>
    </source>
</evidence>
<dbReference type="Gene3D" id="1.10.30.50">
    <property type="match status" value="1"/>
</dbReference>
<sequence length="331" mass="36566">MQAFRCLFILRGMTVSIFDALALGVDSLKEAAGLTVAELRDRGLTLADAKFIHPLAAVYWRTKPKGIAEARKAARAAGHSLRVLARIEVLAARCDDPNAARVTLCGTAETKLDEVGASLAKPKTRVESARHTYGKDGWHRLVINTQDPWLMDMLGALPGDDLLDGFKQFVAGGEQIQAPARAAHVVIRLDEHEEYLKEDKLIRATDGTVRPARLLAQEKLAEVGYVTLVTNWGEPVDCFKSTPIFNEKQTLMAFALHPQCIHPGCVTPALLCERDHFIPRNKGGDTNVANLVPLCRFHNGRKADGDSYTRDAEGNYWYVTPYGKRYLCTVD</sequence>